<organism evidence="2">
    <name type="scientific">Solanum chilense</name>
    <name type="common">Tomato</name>
    <name type="synonym">Lycopersicon chilense</name>
    <dbReference type="NCBI Taxonomy" id="4083"/>
    <lineage>
        <taxon>Eukaryota</taxon>
        <taxon>Viridiplantae</taxon>
        <taxon>Streptophyta</taxon>
        <taxon>Embryophyta</taxon>
        <taxon>Tracheophyta</taxon>
        <taxon>Spermatophyta</taxon>
        <taxon>Magnoliopsida</taxon>
        <taxon>eudicotyledons</taxon>
        <taxon>Gunneridae</taxon>
        <taxon>Pentapetalae</taxon>
        <taxon>asterids</taxon>
        <taxon>lamiids</taxon>
        <taxon>Solanales</taxon>
        <taxon>Solanaceae</taxon>
        <taxon>Solanoideae</taxon>
        <taxon>Solaneae</taxon>
        <taxon>Solanum</taxon>
        <taxon>Solanum subgen. Lycopersicon</taxon>
    </lineage>
</organism>
<gene>
    <name evidence="2" type="ORF">EJD97_008298</name>
</gene>
<dbReference type="AlphaFoldDB" id="A0A6N2BSX9"/>
<dbReference type="Pfam" id="PF14111">
    <property type="entry name" value="DUF4283"/>
    <property type="match status" value="1"/>
</dbReference>
<sequence>IPLSDTKLAAIHQRRLEKLAATAAGQNPRSPTIVRSTMGRKLVKLCKEEVQLEMQKWKHALILYVVGASPTIAILERYIAAQWNYITKPTLYYHNDGYFLVRFARLQSNECQITPVEMHIPKVNLRQRQGELTIGKEDDKWREVREKSAARSVQRPLLMHGVNSVNDFNVLDDQGRG</sequence>
<dbReference type="InterPro" id="IPR025558">
    <property type="entry name" value="DUF4283"/>
</dbReference>
<proteinExistence type="predicted"/>
<evidence type="ECO:0000259" key="1">
    <source>
        <dbReference type="Pfam" id="PF14111"/>
    </source>
</evidence>
<name>A0A6N2BSX9_SOLCI</name>
<protein>
    <recommendedName>
        <fullName evidence="1">DUF4283 domain-containing protein</fullName>
    </recommendedName>
</protein>
<comment type="caution">
    <text evidence="2">The sequence shown here is derived from an EMBL/GenBank/DDBJ whole genome shotgun (WGS) entry which is preliminary data.</text>
</comment>
<feature type="non-terminal residue" evidence="2">
    <location>
        <position position="1"/>
    </location>
</feature>
<accession>A0A6N2BSX9</accession>
<feature type="domain" description="DUF4283" evidence="1">
    <location>
        <begin position="54"/>
        <end position="105"/>
    </location>
</feature>
<dbReference type="PANTHER" id="PTHR33233:SF17">
    <property type="entry name" value="DUF4283 DOMAIN-CONTAINING PROTEIN"/>
    <property type="match status" value="1"/>
</dbReference>
<reference evidence="2" key="1">
    <citation type="submission" date="2019-05" db="EMBL/GenBank/DDBJ databases">
        <title>The de novo reference genome and transcriptome assemblies of the wild tomato species Solanum chilense.</title>
        <authorList>
            <person name="Stam R."/>
            <person name="Nosenko T."/>
            <person name="Hoerger A.C."/>
            <person name="Stephan W."/>
            <person name="Seidel M.A."/>
            <person name="Kuhn J.M.M."/>
            <person name="Haberer G."/>
            <person name="Tellier A."/>
        </authorList>
    </citation>
    <scope>NUCLEOTIDE SEQUENCE</scope>
    <source>
        <tissue evidence="2">Mature leaves</tissue>
    </source>
</reference>
<dbReference type="PANTHER" id="PTHR33233">
    <property type="entry name" value="ENDONUCLEASE/EXONUCLEASE/PHOSPHATASE"/>
    <property type="match status" value="1"/>
</dbReference>
<evidence type="ECO:0000313" key="2">
    <source>
        <dbReference type="EMBL" id="TMW95819.1"/>
    </source>
</evidence>
<dbReference type="EMBL" id="RXGB01002219">
    <property type="protein sequence ID" value="TMW95819.1"/>
    <property type="molecule type" value="Genomic_DNA"/>
</dbReference>